<evidence type="ECO:0000256" key="10">
    <source>
        <dbReference type="SAM" id="Coils"/>
    </source>
</evidence>
<dbReference type="GO" id="GO:0005484">
    <property type="term" value="F:SNAP receptor activity"/>
    <property type="evidence" value="ECO:0007669"/>
    <property type="project" value="TreeGrafter"/>
</dbReference>
<dbReference type="InterPro" id="IPR000727">
    <property type="entry name" value="T_SNARE_dom"/>
</dbReference>
<dbReference type="PANTHER" id="PTHR13050">
    <property type="entry name" value="USE1-LIKE PROTEIN"/>
    <property type="match status" value="1"/>
</dbReference>
<dbReference type="PANTHER" id="PTHR13050:SF7">
    <property type="entry name" value="VESICLE TRANSPORT PROTEIN USE1"/>
    <property type="match status" value="1"/>
</dbReference>
<evidence type="ECO:0000256" key="11">
    <source>
        <dbReference type="SAM" id="MobiDB-lite"/>
    </source>
</evidence>
<keyword evidence="7" id="KW-0653">Protein transport</keyword>
<dbReference type="OrthoDB" id="3231855at2759"/>
<evidence type="ECO:0000256" key="1">
    <source>
        <dbReference type="ARBA" id="ARBA00004163"/>
    </source>
</evidence>
<protein>
    <submittedName>
        <fullName evidence="14">Vesicle transport protein, Use1</fullName>
    </submittedName>
</protein>
<dbReference type="GO" id="GO:0005789">
    <property type="term" value="C:endoplasmic reticulum membrane"/>
    <property type="evidence" value="ECO:0007669"/>
    <property type="project" value="UniProtKB-SubCell"/>
</dbReference>
<evidence type="ECO:0000256" key="5">
    <source>
        <dbReference type="ARBA" id="ARBA00022824"/>
    </source>
</evidence>
<evidence type="ECO:0000256" key="2">
    <source>
        <dbReference type="ARBA" id="ARBA00007891"/>
    </source>
</evidence>
<evidence type="ECO:0000256" key="8">
    <source>
        <dbReference type="ARBA" id="ARBA00022989"/>
    </source>
</evidence>
<evidence type="ECO:0000259" key="13">
    <source>
        <dbReference type="PROSITE" id="PS50192"/>
    </source>
</evidence>
<feature type="compositionally biased region" description="Low complexity" evidence="11">
    <location>
        <begin position="207"/>
        <end position="252"/>
    </location>
</feature>
<feature type="coiled-coil region" evidence="10">
    <location>
        <begin position="84"/>
        <end position="118"/>
    </location>
</feature>
<keyword evidence="4 12" id="KW-0812">Transmembrane</keyword>
<feature type="compositionally biased region" description="Basic residues" evidence="11">
    <location>
        <begin position="187"/>
        <end position="198"/>
    </location>
</feature>
<dbReference type="GO" id="GO:0031201">
    <property type="term" value="C:SNARE complex"/>
    <property type="evidence" value="ECO:0007669"/>
    <property type="project" value="TreeGrafter"/>
</dbReference>
<dbReference type="InterPro" id="IPR019150">
    <property type="entry name" value="Vesicle_transport_protein_Use1"/>
</dbReference>
<dbReference type="GO" id="GO:0006890">
    <property type="term" value="P:retrograde vesicle-mediated transport, Golgi to endoplasmic reticulum"/>
    <property type="evidence" value="ECO:0007669"/>
    <property type="project" value="TreeGrafter"/>
</dbReference>
<gene>
    <name evidence="14" type="ORF">SPI_06944</name>
</gene>
<dbReference type="STRING" id="1081102.A0A167QX87"/>
<dbReference type="AlphaFoldDB" id="A0A167QX87"/>
<dbReference type="PROSITE" id="PS50192">
    <property type="entry name" value="T_SNARE"/>
    <property type="match status" value="1"/>
</dbReference>
<evidence type="ECO:0000256" key="9">
    <source>
        <dbReference type="ARBA" id="ARBA00023136"/>
    </source>
</evidence>
<evidence type="ECO:0000313" key="15">
    <source>
        <dbReference type="Proteomes" id="UP000076874"/>
    </source>
</evidence>
<dbReference type="GO" id="GO:0015031">
    <property type="term" value="P:protein transport"/>
    <property type="evidence" value="ECO:0007669"/>
    <property type="project" value="UniProtKB-KW"/>
</dbReference>
<evidence type="ECO:0000256" key="12">
    <source>
        <dbReference type="SAM" id="Phobius"/>
    </source>
</evidence>
<accession>A0A167QX87</accession>
<reference evidence="14 15" key="1">
    <citation type="journal article" date="2016" name="Genome Biol. Evol.">
        <title>Divergent and convergent evolution of fungal pathogenicity.</title>
        <authorList>
            <person name="Shang Y."/>
            <person name="Xiao G."/>
            <person name="Zheng P."/>
            <person name="Cen K."/>
            <person name="Zhan S."/>
            <person name="Wang C."/>
        </authorList>
    </citation>
    <scope>NUCLEOTIDE SEQUENCE [LARGE SCALE GENOMIC DNA]</scope>
    <source>
        <strain evidence="14 15">RCEF 264</strain>
    </source>
</reference>
<keyword evidence="9 12" id="KW-0472">Membrane</keyword>
<keyword evidence="3" id="KW-0813">Transport</keyword>
<dbReference type="EMBL" id="AZHD01000013">
    <property type="protein sequence ID" value="OAA58059.1"/>
    <property type="molecule type" value="Genomic_DNA"/>
</dbReference>
<keyword evidence="10" id="KW-0175">Coiled coil</keyword>
<sequence>MARTEPLPPFSPAASVVADPYLELRRLLNRLYQNILRTANGERWRRLVDDEFQRLQARSDVAAAGALLARVEQTAPVFKSQARRKEAQAELARHRALIAQLLERLDDLDEEARAAAALAATDDENDDADVDDVFADILPTRHEDGSTPDDGARIGVADNGRQAESRRRQEEEREDETESKAPATSRPKARPKKTKTNRTRIAETDTDATTTPTSQTSSASFNGRPSTTAEASVTTAAAAAAAPTTAPTPQASLRLRGSRNGRATPPADEISARTTSASLRGKHKDAETAMPALMSSLSSRTASGEAAPGETAAVATEENLLDHHRREQEALSEDILRLAQALKEKSLTTSRLLEDDKDIVDRVGEGLHTTNVSLTAASRSMALLSRMTEGKGWWGRMLMLAMVYGLMVLLVLMFLFLPKLRF</sequence>
<organism evidence="14 15">
    <name type="scientific">Niveomyces insectorum RCEF 264</name>
    <dbReference type="NCBI Taxonomy" id="1081102"/>
    <lineage>
        <taxon>Eukaryota</taxon>
        <taxon>Fungi</taxon>
        <taxon>Dikarya</taxon>
        <taxon>Ascomycota</taxon>
        <taxon>Pezizomycotina</taxon>
        <taxon>Sordariomycetes</taxon>
        <taxon>Hypocreomycetidae</taxon>
        <taxon>Hypocreales</taxon>
        <taxon>Cordycipitaceae</taxon>
        <taxon>Niveomyces</taxon>
    </lineage>
</organism>
<evidence type="ECO:0000256" key="4">
    <source>
        <dbReference type="ARBA" id="ARBA00022692"/>
    </source>
</evidence>
<keyword evidence="5" id="KW-0256">Endoplasmic reticulum</keyword>
<proteinExistence type="inferred from homology"/>
<feature type="compositionally biased region" description="Basic and acidic residues" evidence="11">
    <location>
        <begin position="161"/>
        <end position="171"/>
    </location>
</feature>
<comment type="similarity">
    <text evidence="2">Belongs to the USE1 family.</text>
</comment>
<feature type="transmembrane region" description="Helical" evidence="12">
    <location>
        <begin position="393"/>
        <end position="417"/>
    </location>
</feature>
<name>A0A167QX87_9HYPO</name>
<evidence type="ECO:0000256" key="3">
    <source>
        <dbReference type="ARBA" id="ARBA00022448"/>
    </source>
</evidence>
<feature type="region of interest" description="Disordered" evidence="11">
    <location>
        <begin position="139"/>
        <end position="283"/>
    </location>
</feature>
<keyword evidence="8 12" id="KW-1133">Transmembrane helix</keyword>
<evidence type="ECO:0000256" key="6">
    <source>
        <dbReference type="ARBA" id="ARBA00022892"/>
    </source>
</evidence>
<evidence type="ECO:0000256" key="7">
    <source>
        <dbReference type="ARBA" id="ARBA00022927"/>
    </source>
</evidence>
<keyword evidence="6" id="KW-0931">ER-Golgi transport</keyword>
<evidence type="ECO:0000313" key="14">
    <source>
        <dbReference type="EMBL" id="OAA58059.1"/>
    </source>
</evidence>
<dbReference type="Proteomes" id="UP000076874">
    <property type="component" value="Unassembled WGS sequence"/>
</dbReference>
<feature type="domain" description="T-SNARE coiled-coil homology" evidence="13">
    <location>
        <begin position="322"/>
        <end position="384"/>
    </location>
</feature>
<comment type="caution">
    <text evidence="14">The sequence shown here is derived from an EMBL/GenBank/DDBJ whole genome shotgun (WGS) entry which is preliminary data.</text>
</comment>
<keyword evidence="15" id="KW-1185">Reference proteome</keyword>
<comment type="subcellular location">
    <subcellularLocation>
        <location evidence="1">Endoplasmic reticulum membrane</location>
        <topology evidence="1">Single-pass type IV membrane protein</topology>
    </subcellularLocation>
</comment>